<dbReference type="InterPro" id="IPR013783">
    <property type="entry name" value="Ig-like_fold"/>
</dbReference>
<dbReference type="GO" id="GO:0002250">
    <property type="term" value="P:adaptive immune response"/>
    <property type="evidence" value="ECO:0007669"/>
    <property type="project" value="UniProtKB-KW"/>
</dbReference>
<evidence type="ECO:0000313" key="8">
    <source>
        <dbReference type="EMBL" id="VCW68133.1"/>
    </source>
</evidence>
<dbReference type="Proteomes" id="UP000269945">
    <property type="component" value="Unassembled WGS sequence"/>
</dbReference>
<dbReference type="PANTHER" id="PTHR19256">
    <property type="entry name" value="T-CELL RECEPTOR GAMMA CHAIN"/>
    <property type="match status" value="1"/>
</dbReference>
<evidence type="ECO:0000313" key="9">
    <source>
        <dbReference type="Proteomes" id="UP000269945"/>
    </source>
</evidence>
<dbReference type="InterPro" id="IPR007110">
    <property type="entry name" value="Ig-like_dom"/>
</dbReference>
<protein>
    <recommendedName>
        <fullName evidence="7">Ig-like domain-containing protein</fullName>
    </recommendedName>
</protein>
<evidence type="ECO:0000256" key="4">
    <source>
        <dbReference type="ARBA" id="ARBA00023170"/>
    </source>
</evidence>
<sequence length="153" mass="17375">NQLRPPATDLTSPANKGPHFLPCHWGASQANEMPLLEAVIFSSLWAFGLGQATLEQHEISVSRARDRSARISCNVSAKDFNSETIYWYQQKPDQEIEYLTDVITNPVQVPLDGKNNKFEASKNTHTSTSTLKINFLEKEDEAMYYCGSWNWIH</sequence>
<gene>
    <name evidence="8" type="ORF">BN2614_LOCUS4</name>
</gene>
<feature type="non-terminal residue" evidence="8">
    <location>
        <position position="153"/>
    </location>
</feature>
<evidence type="ECO:0000256" key="5">
    <source>
        <dbReference type="ARBA" id="ARBA00023319"/>
    </source>
</evidence>
<comment type="caution">
    <text evidence="8">The sequence shown here is derived from an EMBL/GenBank/DDBJ whole genome shotgun (WGS) entry which is preliminary data.</text>
</comment>
<keyword evidence="5" id="KW-0393">Immunoglobulin domain</keyword>
<evidence type="ECO:0000256" key="6">
    <source>
        <dbReference type="ARBA" id="ARBA00043266"/>
    </source>
</evidence>
<evidence type="ECO:0000256" key="3">
    <source>
        <dbReference type="ARBA" id="ARBA00023130"/>
    </source>
</evidence>
<dbReference type="PROSITE" id="PS50835">
    <property type="entry name" value="IG_LIKE"/>
    <property type="match status" value="1"/>
</dbReference>
<feature type="domain" description="Ig-like" evidence="7">
    <location>
        <begin position="34"/>
        <end position="153"/>
    </location>
</feature>
<reference evidence="8 9" key="1">
    <citation type="submission" date="2018-10" db="EMBL/GenBank/DDBJ databases">
        <authorList>
            <person name="Ekblom R."/>
            <person name="Jareborg N."/>
        </authorList>
    </citation>
    <scope>NUCLEOTIDE SEQUENCE [LARGE SCALE GENOMIC DNA]</scope>
    <source>
        <tissue evidence="8">Muscle</tissue>
    </source>
</reference>
<keyword evidence="1" id="KW-0732">Signal</keyword>
<keyword evidence="4" id="KW-0675">Receptor</keyword>
<dbReference type="InterPro" id="IPR036179">
    <property type="entry name" value="Ig-like_dom_sf"/>
</dbReference>
<dbReference type="SMART" id="SM00406">
    <property type="entry name" value="IGv"/>
    <property type="match status" value="1"/>
</dbReference>
<dbReference type="PANTHER" id="PTHR19256:SF40">
    <property type="entry name" value="NON-FUNCTIONAL T CELL RECEPTOR GAMMA VARIABLE 10-RELATED"/>
    <property type="match status" value="1"/>
</dbReference>
<organism evidence="8 9">
    <name type="scientific">Gulo gulo</name>
    <name type="common">Wolverine</name>
    <name type="synonym">Gluton</name>
    <dbReference type="NCBI Taxonomy" id="48420"/>
    <lineage>
        <taxon>Eukaryota</taxon>
        <taxon>Metazoa</taxon>
        <taxon>Chordata</taxon>
        <taxon>Craniata</taxon>
        <taxon>Vertebrata</taxon>
        <taxon>Euteleostomi</taxon>
        <taxon>Mammalia</taxon>
        <taxon>Eutheria</taxon>
        <taxon>Laurasiatheria</taxon>
        <taxon>Carnivora</taxon>
        <taxon>Caniformia</taxon>
        <taxon>Musteloidea</taxon>
        <taxon>Mustelidae</taxon>
        <taxon>Guloninae</taxon>
        <taxon>Gulo</taxon>
    </lineage>
</organism>
<dbReference type="FunFam" id="2.60.40.10:FF:001649">
    <property type="entry name" value="T cell receptor gamma, variable 3"/>
    <property type="match status" value="1"/>
</dbReference>
<name>A0A9X9PVC2_GULGU</name>
<dbReference type="AlphaFoldDB" id="A0A9X9PVC2"/>
<evidence type="ECO:0000259" key="7">
    <source>
        <dbReference type="PROSITE" id="PS50835"/>
    </source>
</evidence>
<feature type="non-terminal residue" evidence="8">
    <location>
        <position position="1"/>
    </location>
</feature>
<dbReference type="InterPro" id="IPR051117">
    <property type="entry name" value="TRG_var/const_region"/>
</dbReference>
<dbReference type="EMBL" id="CYRY02003521">
    <property type="protein sequence ID" value="VCW68133.1"/>
    <property type="molecule type" value="Genomic_DNA"/>
</dbReference>
<dbReference type="Pfam" id="PF07686">
    <property type="entry name" value="V-set"/>
    <property type="match status" value="1"/>
</dbReference>
<evidence type="ECO:0000256" key="1">
    <source>
        <dbReference type="ARBA" id="ARBA00022729"/>
    </source>
</evidence>
<dbReference type="InterPro" id="IPR013106">
    <property type="entry name" value="Ig_V-set"/>
</dbReference>
<accession>A0A9X9PVC2</accession>
<dbReference type="SUPFAM" id="SSF48726">
    <property type="entry name" value="Immunoglobulin"/>
    <property type="match status" value="1"/>
</dbReference>
<keyword evidence="3" id="KW-1064">Adaptive immunity</keyword>
<dbReference type="Gene3D" id="2.60.40.10">
    <property type="entry name" value="Immunoglobulins"/>
    <property type="match status" value="1"/>
</dbReference>
<keyword evidence="2" id="KW-0391">Immunity</keyword>
<keyword evidence="9" id="KW-1185">Reference proteome</keyword>
<evidence type="ECO:0000256" key="2">
    <source>
        <dbReference type="ARBA" id="ARBA00022859"/>
    </source>
</evidence>
<proteinExistence type="predicted"/>
<keyword evidence="6" id="KW-1279">T cell receptor</keyword>
<dbReference type="GO" id="GO:0042101">
    <property type="term" value="C:T cell receptor complex"/>
    <property type="evidence" value="ECO:0007669"/>
    <property type="project" value="UniProtKB-KW"/>
</dbReference>